<comment type="caution">
    <text evidence="2">The sequence shown here is derived from an EMBL/GenBank/DDBJ whole genome shotgun (WGS) entry which is preliminary data.</text>
</comment>
<organism evidence="2 3">
    <name type="scientific">Escallonia herrerae</name>
    <dbReference type="NCBI Taxonomy" id="1293975"/>
    <lineage>
        <taxon>Eukaryota</taxon>
        <taxon>Viridiplantae</taxon>
        <taxon>Streptophyta</taxon>
        <taxon>Embryophyta</taxon>
        <taxon>Tracheophyta</taxon>
        <taxon>Spermatophyta</taxon>
        <taxon>Magnoliopsida</taxon>
        <taxon>eudicotyledons</taxon>
        <taxon>Gunneridae</taxon>
        <taxon>Pentapetalae</taxon>
        <taxon>asterids</taxon>
        <taxon>campanulids</taxon>
        <taxon>Escalloniales</taxon>
        <taxon>Escalloniaceae</taxon>
        <taxon>Escallonia</taxon>
    </lineage>
</organism>
<accession>A0AA88W093</accession>
<name>A0AA88W093_9ASTE</name>
<evidence type="ECO:0000313" key="3">
    <source>
        <dbReference type="Proteomes" id="UP001188597"/>
    </source>
</evidence>
<dbReference type="Pfam" id="PF04195">
    <property type="entry name" value="Transposase_28"/>
    <property type="match status" value="1"/>
</dbReference>
<gene>
    <name evidence="2" type="ORF">RJ639_006260</name>
</gene>
<sequence>MVATVVAGCGGGCGEVVVSEAAVGGRMEMTGAFLQYFSSHVPGPRWNEIALGAPSQDRIVFGILSLCSGRVFGHNFDRAEPFLAFWHSARAECLDTILLGQNRVRPFGTLLGQSVRERFCSGRTVFGHLALCSGRVFRNDSARAEPCSAVWHSARAECSDTILLELNRVRSFGTLLGQSVRERFCSGRTKPCSNRVRLFGILLGQSIREGFCSGRTMFGRLALCPGEVFGNDSTRSECSSLAVVHPRDQIRFQLQVVKLGLQIHNFCDLQPQNHYLLHVLNLPSLHLLNLLHLCLPKNALGDVKDQAEDGANPKPWYTTDEKSSKMSTEDLVELLREYPLPEGWYACLLGLQEPANYGMKYETRIYEEQVKSRYRLPLHPFVLRFFEHYNMAPGQLIPNGWRKLVGLIYLVQTSGYKPDATNFMRVFFEICFVKGVTNCPGWYYIHSRQ</sequence>
<reference evidence="2" key="1">
    <citation type="submission" date="2022-12" db="EMBL/GenBank/DDBJ databases">
        <title>Draft genome assemblies for two species of Escallonia (Escalloniales).</title>
        <authorList>
            <person name="Chanderbali A."/>
            <person name="Dervinis C."/>
            <person name="Anghel I."/>
            <person name="Soltis D."/>
            <person name="Soltis P."/>
            <person name="Zapata F."/>
        </authorList>
    </citation>
    <scope>NUCLEOTIDE SEQUENCE</scope>
    <source>
        <strain evidence="2">UCBG64.0493</strain>
        <tissue evidence="2">Leaf</tissue>
    </source>
</reference>
<evidence type="ECO:0000313" key="2">
    <source>
        <dbReference type="EMBL" id="KAK3017048.1"/>
    </source>
</evidence>
<feature type="domain" description="Transposase (putative) gypsy type" evidence="1">
    <location>
        <begin position="374"/>
        <end position="427"/>
    </location>
</feature>
<protein>
    <recommendedName>
        <fullName evidence="1">Transposase (putative) gypsy type domain-containing protein</fullName>
    </recommendedName>
</protein>
<dbReference type="InterPro" id="IPR007321">
    <property type="entry name" value="Transposase_28"/>
</dbReference>
<proteinExistence type="predicted"/>
<dbReference type="EMBL" id="JAVXUP010001028">
    <property type="protein sequence ID" value="KAK3017048.1"/>
    <property type="molecule type" value="Genomic_DNA"/>
</dbReference>
<dbReference type="AlphaFoldDB" id="A0AA88W093"/>
<evidence type="ECO:0000259" key="1">
    <source>
        <dbReference type="Pfam" id="PF04195"/>
    </source>
</evidence>
<dbReference type="Proteomes" id="UP001188597">
    <property type="component" value="Unassembled WGS sequence"/>
</dbReference>
<keyword evidence="3" id="KW-1185">Reference proteome</keyword>